<name>A0A1Y1U8F2_9TREE</name>
<dbReference type="EMBL" id="NBSH01000015">
    <property type="protein sequence ID" value="ORX34292.1"/>
    <property type="molecule type" value="Genomic_DNA"/>
</dbReference>
<feature type="region of interest" description="Disordered" evidence="1">
    <location>
        <begin position="118"/>
        <end position="139"/>
    </location>
</feature>
<evidence type="ECO:0000313" key="3">
    <source>
        <dbReference type="Proteomes" id="UP000193218"/>
    </source>
</evidence>
<sequence>MRFGRGNLFSSLSAHPDQSRISPHHQTHCFHLWCDTGFLSASENIYRSSSVDDTGSPDRRCIYPEAQKSIPSFRSSSVHDVWIRRPSADQQDGLNPGMLIATSSPAANAVHHMRSLTQRRPSTNSHWQMMDSSEGDDTAITEGRPLAFAVRPSAKI</sequence>
<organism evidence="2 3">
    <name type="scientific">Kockovaella imperatae</name>
    <dbReference type="NCBI Taxonomy" id="4999"/>
    <lineage>
        <taxon>Eukaryota</taxon>
        <taxon>Fungi</taxon>
        <taxon>Dikarya</taxon>
        <taxon>Basidiomycota</taxon>
        <taxon>Agaricomycotina</taxon>
        <taxon>Tremellomycetes</taxon>
        <taxon>Tremellales</taxon>
        <taxon>Cuniculitremaceae</taxon>
        <taxon>Kockovaella</taxon>
    </lineage>
</organism>
<evidence type="ECO:0000256" key="1">
    <source>
        <dbReference type="SAM" id="MobiDB-lite"/>
    </source>
</evidence>
<feature type="compositionally biased region" description="Polar residues" evidence="1">
    <location>
        <begin position="118"/>
        <end position="131"/>
    </location>
</feature>
<dbReference type="InParanoid" id="A0A1Y1U8F2"/>
<reference evidence="2 3" key="1">
    <citation type="submission" date="2017-03" db="EMBL/GenBank/DDBJ databases">
        <title>Widespread Adenine N6-methylation of Active Genes in Fungi.</title>
        <authorList>
            <consortium name="DOE Joint Genome Institute"/>
            <person name="Mondo S.J."/>
            <person name="Dannebaum R.O."/>
            <person name="Kuo R.C."/>
            <person name="Louie K.B."/>
            <person name="Bewick A.J."/>
            <person name="Labutti K."/>
            <person name="Haridas S."/>
            <person name="Kuo A."/>
            <person name="Salamov A."/>
            <person name="Ahrendt S.R."/>
            <person name="Lau R."/>
            <person name="Bowen B.P."/>
            <person name="Lipzen A."/>
            <person name="Sullivan W."/>
            <person name="Andreopoulos W.B."/>
            <person name="Clum A."/>
            <person name="Lindquist E."/>
            <person name="Daum C."/>
            <person name="Northen T.R."/>
            <person name="Ramamoorthy G."/>
            <person name="Schmitz R.J."/>
            <person name="Gryganskyi A."/>
            <person name="Culley D."/>
            <person name="Magnuson J."/>
            <person name="James T.Y."/>
            <person name="O'Malley M.A."/>
            <person name="Stajich J.E."/>
            <person name="Spatafora J.W."/>
            <person name="Visel A."/>
            <person name="Grigoriev I.V."/>
        </authorList>
    </citation>
    <scope>NUCLEOTIDE SEQUENCE [LARGE SCALE GENOMIC DNA]</scope>
    <source>
        <strain evidence="2 3">NRRL Y-17943</strain>
    </source>
</reference>
<evidence type="ECO:0000313" key="2">
    <source>
        <dbReference type="EMBL" id="ORX34292.1"/>
    </source>
</evidence>
<dbReference type="Proteomes" id="UP000193218">
    <property type="component" value="Unassembled WGS sequence"/>
</dbReference>
<protein>
    <submittedName>
        <fullName evidence="2">Uncharacterized protein</fullName>
    </submittedName>
</protein>
<dbReference type="RefSeq" id="XP_021868570.1">
    <property type="nucleotide sequence ID" value="XM_022017006.1"/>
</dbReference>
<keyword evidence="3" id="KW-1185">Reference proteome</keyword>
<gene>
    <name evidence="2" type="ORF">BD324DRAFT_637421</name>
</gene>
<proteinExistence type="predicted"/>
<accession>A0A1Y1U8F2</accession>
<dbReference type="GeneID" id="33558815"/>
<dbReference type="AlphaFoldDB" id="A0A1Y1U8F2"/>
<comment type="caution">
    <text evidence="2">The sequence shown here is derived from an EMBL/GenBank/DDBJ whole genome shotgun (WGS) entry which is preliminary data.</text>
</comment>